<keyword evidence="1" id="KW-0472">Membrane</keyword>
<accession>V6LJK2</accession>
<evidence type="ECO:0000256" key="1">
    <source>
        <dbReference type="SAM" id="Phobius"/>
    </source>
</evidence>
<dbReference type="Proteomes" id="UP000018208">
    <property type="component" value="Unassembled WGS sequence"/>
</dbReference>
<evidence type="ECO:0000313" key="4">
    <source>
        <dbReference type="Proteomes" id="UP000018208"/>
    </source>
</evidence>
<gene>
    <name evidence="2" type="ORF">SS50377_15340</name>
    <name evidence="3" type="ORF">SS50377_26010</name>
</gene>
<sequence length="513" mass="58044">MLQLILTVYTPLIELQDCFSASEVFLLPKTKQIRVELSPILISAECQIIKKGVQFNLTLKKTSTDAFAPVFTRSKDFVFGETNTFLFASNDDLSKVTLVELSLSSMTHMTNVLIGSVQIDTSISNDCFKDILLNLTEKVVLTMTATGFCDHLSTGKISQITVPDLGLQKLPETGNSSVFLTGFADFTKTLQIEFQDNLLFSKIELGISSDIDFQMQLNIGEIEYLVVGFIDQAVGKFKSDFAENFTALSDSNSITLFYNVKKDVENAITALKINTFSLQLGIKVNGTWLYSIFKAQEEDLFLNQLQFDCMKLCNINFEDMELIQLNVVGIQDDKVKVFFNNTISSFRQSSFQQGNINFVGRFMQVTFKQNDVTDQSTFTTSLYVNVTVSMLVDGQLTDQFITEDTHISPETRYVNLACFEKECLNIREFMSKKMPESIQIQFFRNSEQTPFDALTIHYNTAIQVDFITLVLIVIGSVIICGIWAIVQLYLDYKGKKVIHKRKIIKKPDMDDVI</sequence>
<name>V6LJK2_9EUKA</name>
<proteinExistence type="predicted"/>
<dbReference type="EMBL" id="AUWU02000006">
    <property type="protein sequence ID" value="KAH0571814.1"/>
    <property type="molecule type" value="Genomic_DNA"/>
</dbReference>
<protein>
    <submittedName>
        <fullName evidence="2">Uncharacterized protein</fullName>
    </submittedName>
</protein>
<organism evidence="2">
    <name type="scientific">Spironucleus salmonicida</name>
    <dbReference type="NCBI Taxonomy" id="348837"/>
    <lineage>
        <taxon>Eukaryota</taxon>
        <taxon>Metamonada</taxon>
        <taxon>Diplomonadida</taxon>
        <taxon>Hexamitidae</taxon>
        <taxon>Hexamitinae</taxon>
        <taxon>Spironucleus</taxon>
    </lineage>
</organism>
<keyword evidence="4" id="KW-1185">Reference proteome</keyword>
<reference evidence="3" key="2">
    <citation type="submission" date="2020-12" db="EMBL/GenBank/DDBJ databases">
        <title>New Spironucleus salmonicida genome in near-complete chromosomes.</title>
        <authorList>
            <person name="Xu F."/>
            <person name="Kurt Z."/>
            <person name="Jimenez-Gonzalez A."/>
            <person name="Astvaldsson A."/>
            <person name="Andersson J.O."/>
            <person name="Svard S.G."/>
        </authorList>
    </citation>
    <scope>NUCLEOTIDE SEQUENCE</scope>
    <source>
        <strain evidence="3">ATCC 50377</strain>
    </source>
</reference>
<feature type="transmembrane region" description="Helical" evidence="1">
    <location>
        <begin position="466"/>
        <end position="490"/>
    </location>
</feature>
<evidence type="ECO:0000313" key="3">
    <source>
        <dbReference type="EMBL" id="KAH0571814.1"/>
    </source>
</evidence>
<evidence type="ECO:0000313" key="2">
    <source>
        <dbReference type="EMBL" id="EST44770.1"/>
    </source>
</evidence>
<dbReference type="EMBL" id="KI546110">
    <property type="protein sequence ID" value="EST44770.1"/>
    <property type="molecule type" value="Genomic_DNA"/>
</dbReference>
<keyword evidence="1" id="KW-1133">Transmembrane helix</keyword>
<keyword evidence="1" id="KW-0812">Transmembrane</keyword>
<dbReference type="AlphaFoldDB" id="V6LJK2"/>
<dbReference type="VEuPathDB" id="GiardiaDB:SS50377_26010"/>
<reference evidence="2 3" key="1">
    <citation type="journal article" date="2014" name="PLoS Genet.">
        <title>The Genome of Spironucleus salmonicida Highlights a Fish Pathogen Adapted to Fluctuating Environments.</title>
        <authorList>
            <person name="Xu F."/>
            <person name="Jerlstrom-Hultqvist J."/>
            <person name="Einarsson E."/>
            <person name="Astvaldsson A."/>
            <person name="Svard S.G."/>
            <person name="Andersson J.O."/>
        </authorList>
    </citation>
    <scope>NUCLEOTIDE SEQUENCE</scope>
    <source>
        <strain evidence="3">ATCC 50377</strain>
    </source>
</reference>